<evidence type="ECO:0000256" key="3">
    <source>
        <dbReference type="ARBA" id="ARBA00023163"/>
    </source>
</evidence>
<feature type="region of interest" description="Disordered" evidence="5">
    <location>
        <begin position="38"/>
        <end position="73"/>
    </location>
</feature>
<dbReference type="InterPro" id="IPR006447">
    <property type="entry name" value="Myb_dom_plants"/>
</dbReference>
<evidence type="ECO:0000313" key="8">
    <source>
        <dbReference type="RefSeq" id="XP_022737296.1"/>
    </source>
</evidence>
<dbReference type="RefSeq" id="XP_022737296.1">
    <property type="nucleotide sequence ID" value="XM_022881561.1"/>
</dbReference>
<name>A0A6P5YB91_DURZI</name>
<dbReference type="InterPro" id="IPR009057">
    <property type="entry name" value="Homeodomain-like_sf"/>
</dbReference>
<keyword evidence="6" id="KW-1133">Transmembrane helix</keyword>
<evidence type="ECO:0000256" key="5">
    <source>
        <dbReference type="SAM" id="MobiDB-lite"/>
    </source>
</evidence>
<dbReference type="NCBIfam" id="TIGR01557">
    <property type="entry name" value="myb_SHAQKYF"/>
    <property type="match status" value="1"/>
</dbReference>
<evidence type="ECO:0000313" key="7">
    <source>
        <dbReference type="Proteomes" id="UP000515121"/>
    </source>
</evidence>
<dbReference type="PANTHER" id="PTHR31442">
    <property type="entry name" value="HOMEODOMAIN-LIKE SUPERFAMILY PROTEIN-RELATED"/>
    <property type="match status" value="1"/>
</dbReference>
<dbReference type="AlphaFoldDB" id="A0A6P5YB91"/>
<evidence type="ECO:0000256" key="2">
    <source>
        <dbReference type="ARBA" id="ARBA00023015"/>
    </source>
</evidence>
<keyword evidence="3" id="KW-0804">Transcription</keyword>
<dbReference type="KEGG" id="dzi:111290226"/>
<proteinExistence type="predicted"/>
<dbReference type="InterPro" id="IPR044841">
    <property type="entry name" value="LUX/BOA-like"/>
</dbReference>
<dbReference type="Gene3D" id="1.10.10.60">
    <property type="entry name" value="Homeodomain-like"/>
    <property type="match status" value="1"/>
</dbReference>
<feature type="transmembrane region" description="Helical" evidence="6">
    <location>
        <begin position="106"/>
        <end position="126"/>
    </location>
</feature>
<keyword evidence="7" id="KW-1185">Reference proteome</keyword>
<accession>A0A6P5YB91</accession>
<dbReference type="OrthoDB" id="60033at2759"/>
<feature type="compositionally biased region" description="Acidic residues" evidence="5">
    <location>
        <begin position="60"/>
        <end position="70"/>
    </location>
</feature>
<dbReference type="SUPFAM" id="SSF46689">
    <property type="entry name" value="Homeodomain-like"/>
    <property type="match status" value="1"/>
</dbReference>
<gene>
    <name evidence="8" type="primary">LOC111290226</name>
</gene>
<sequence length="303" mass="34097">MAPKKGKSVVIEEIGSIERESSSAGKLSKGEIISASSVNVEKNNDRMGSKRKLSRKGKDDQEEEEEEEETASSSEKVKKARVVWPNSLHNQFLETLRHIGLESMGIYILLIFYFVFTLLTLLLYNYDWWLFFSLFLDEAEVVPKKIHEHMNVQGLTRENVASHLQLSFLLYPSDCTFTSISTNIFGFTFATTTASTHVSNLVLNPINDVVVIVAIIAIENEKLKSKKLTTSSDRYFAKKDGRLYGMTLGKINPLSKSKFFTITTGKKAILANSIRSYNDKRIVGASTRNKIKGLQGYGLYTNL</sequence>
<dbReference type="Proteomes" id="UP000515121">
    <property type="component" value="Unplaced"/>
</dbReference>
<dbReference type="GO" id="GO:0003677">
    <property type="term" value="F:DNA binding"/>
    <property type="evidence" value="ECO:0007669"/>
    <property type="project" value="InterPro"/>
</dbReference>
<dbReference type="GeneID" id="111290226"/>
<dbReference type="GO" id="GO:0003700">
    <property type="term" value="F:DNA-binding transcription factor activity"/>
    <property type="evidence" value="ECO:0007669"/>
    <property type="project" value="InterPro"/>
</dbReference>
<keyword evidence="4" id="KW-0539">Nucleus</keyword>
<keyword evidence="6" id="KW-0812">Transmembrane</keyword>
<protein>
    <submittedName>
        <fullName evidence="8">Uncharacterized protein LOC111290226</fullName>
    </submittedName>
</protein>
<evidence type="ECO:0000256" key="1">
    <source>
        <dbReference type="ARBA" id="ARBA00004123"/>
    </source>
</evidence>
<keyword evidence="6" id="KW-0472">Membrane</keyword>
<organism evidence="7 8">
    <name type="scientific">Durio zibethinus</name>
    <name type="common">Durian</name>
    <dbReference type="NCBI Taxonomy" id="66656"/>
    <lineage>
        <taxon>Eukaryota</taxon>
        <taxon>Viridiplantae</taxon>
        <taxon>Streptophyta</taxon>
        <taxon>Embryophyta</taxon>
        <taxon>Tracheophyta</taxon>
        <taxon>Spermatophyta</taxon>
        <taxon>Magnoliopsida</taxon>
        <taxon>eudicotyledons</taxon>
        <taxon>Gunneridae</taxon>
        <taxon>Pentapetalae</taxon>
        <taxon>rosids</taxon>
        <taxon>malvids</taxon>
        <taxon>Malvales</taxon>
        <taxon>Malvaceae</taxon>
        <taxon>Helicteroideae</taxon>
        <taxon>Durio</taxon>
    </lineage>
</organism>
<dbReference type="GO" id="GO:0005634">
    <property type="term" value="C:nucleus"/>
    <property type="evidence" value="ECO:0007669"/>
    <property type="project" value="UniProtKB-SubCell"/>
</dbReference>
<evidence type="ECO:0000256" key="6">
    <source>
        <dbReference type="SAM" id="Phobius"/>
    </source>
</evidence>
<comment type="subcellular location">
    <subcellularLocation>
        <location evidence="1">Nucleus</location>
    </subcellularLocation>
</comment>
<dbReference type="PANTHER" id="PTHR31442:SF40">
    <property type="entry name" value="HOMEODOMAIN-LIKE SUPERFAMILY PROTEIN"/>
    <property type="match status" value="1"/>
</dbReference>
<reference evidence="8" key="1">
    <citation type="submission" date="2025-08" db="UniProtKB">
        <authorList>
            <consortium name="RefSeq"/>
        </authorList>
    </citation>
    <scope>IDENTIFICATION</scope>
    <source>
        <tissue evidence="8">Fruit stalk</tissue>
    </source>
</reference>
<keyword evidence="2" id="KW-0805">Transcription regulation</keyword>
<evidence type="ECO:0000256" key="4">
    <source>
        <dbReference type="ARBA" id="ARBA00023242"/>
    </source>
</evidence>